<dbReference type="AlphaFoldDB" id="A0A1D1V7K8"/>
<comment type="caution">
    <text evidence="2">The sequence shown here is derived from an EMBL/GenBank/DDBJ whole genome shotgun (WGS) entry which is preliminary data.</text>
</comment>
<protein>
    <submittedName>
        <fullName evidence="2">Uncharacterized protein</fullName>
    </submittedName>
</protein>
<evidence type="ECO:0000256" key="1">
    <source>
        <dbReference type="SAM" id="MobiDB-lite"/>
    </source>
</evidence>
<dbReference type="EMBL" id="BDGG01000003">
    <property type="protein sequence ID" value="GAU95657.1"/>
    <property type="molecule type" value="Genomic_DNA"/>
</dbReference>
<accession>A0A1D1V7K8</accession>
<sequence length="164" mass="18555">MVSIFTMFRPDSDVTPLPVVSSRIFFCRPGLSQSIEKPLLCLSVVSVCEIRLEHWLNPLVNLEIHSGNVISTAQLFVYSRLLLVSPSLQIILPPSEADNLEMETDSPEELEKLLCELRGSPQMVQLLSEYVLPTPELRVEEESSHKDYQTSQRCQNQNRATEGL</sequence>
<reference evidence="2 3" key="1">
    <citation type="journal article" date="2016" name="Nat. Commun.">
        <title>Extremotolerant tardigrade genome and improved radiotolerance of human cultured cells by tardigrade-unique protein.</title>
        <authorList>
            <person name="Hashimoto T."/>
            <person name="Horikawa D.D."/>
            <person name="Saito Y."/>
            <person name="Kuwahara H."/>
            <person name="Kozuka-Hata H."/>
            <person name="Shin-I T."/>
            <person name="Minakuchi Y."/>
            <person name="Ohishi K."/>
            <person name="Motoyama A."/>
            <person name="Aizu T."/>
            <person name="Enomoto A."/>
            <person name="Kondo K."/>
            <person name="Tanaka S."/>
            <person name="Hara Y."/>
            <person name="Koshikawa S."/>
            <person name="Sagara H."/>
            <person name="Miura T."/>
            <person name="Yokobori S."/>
            <person name="Miyagawa K."/>
            <person name="Suzuki Y."/>
            <person name="Kubo T."/>
            <person name="Oyama M."/>
            <person name="Kohara Y."/>
            <person name="Fujiyama A."/>
            <person name="Arakawa K."/>
            <person name="Katayama T."/>
            <person name="Toyoda A."/>
            <person name="Kunieda T."/>
        </authorList>
    </citation>
    <scope>NUCLEOTIDE SEQUENCE [LARGE SCALE GENOMIC DNA]</scope>
    <source>
        <strain evidence="2 3">YOKOZUNA-1</strain>
    </source>
</reference>
<feature type="compositionally biased region" description="Polar residues" evidence="1">
    <location>
        <begin position="149"/>
        <end position="164"/>
    </location>
</feature>
<dbReference type="Proteomes" id="UP000186922">
    <property type="component" value="Unassembled WGS sequence"/>
</dbReference>
<evidence type="ECO:0000313" key="3">
    <source>
        <dbReference type="Proteomes" id="UP000186922"/>
    </source>
</evidence>
<organism evidence="2 3">
    <name type="scientific">Ramazzottius varieornatus</name>
    <name type="common">Water bear</name>
    <name type="synonym">Tardigrade</name>
    <dbReference type="NCBI Taxonomy" id="947166"/>
    <lineage>
        <taxon>Eukaryota</taxon>
        <taxon>Metazoa</taxon>
        <taxon>Ecdysozoa</taxon>
        <taxon>Tardigrada</taxon>
        <taxon>Eutardigrada</taxon>
        <taxon>Parachela</taxon>
        <taxon>Hypsibioidea</taxon>
        <taxon>Ramazzottiidae</taxon>
        <taxon>Ramazzottius</taxon>
    </lineage>
</organism>
<gene>
    <name evidence="2" type="primary">RvY_07240-1</name>
    <name evidence="2" type="synonym">RvY_07240.1</name>
    <name evidence="2" type="ORF">RvY_07240</name>
</gene>
<keyword evidence="3" id="KW-1185">Reference proteome</keyword>
<evidence type="ECO:0000313" key="2">
    <source>
        <dbReference type="EMBL" id="GAU95657.1"/>
    </source>
</evidence>
<proteinExistence type="predicted"/>
<feature type="compositionally biased region" description="Basic and acidic residues" evidence="1">
    <location>
        <begin position="138"/>
        <end position="148"/>
    </location>
</feature>
<feature type="region of interest" description="Disordered" evidence="1">
    <location>
        <begin position="138"/>
        <end position="164"/>
    </location>
</feature>
<name>A0A1D1V7K8_RAMVA</name>